<dbReference type="AlphaFoldDB" id="A0A284RTN5"/>
<organism evidence="1 2">
    <name type="scientific">Armillaria ostoyae</name>
    <name type="common">Armillaria root rot fungus</name>
    <dbReference type="NCBI Taxonomy" id="47428"/>
    <lineage>
        <taxon>Eukaryota</taxon>
        <taxon>Fungi</taxon>
        <taxon>Dikarya</taxon>
        <taxon>Basidiomycota</taxon>
        <taxon>Agaricomycotina</taxon>
        <taxon>Agaricomycetes</taxon>
        <taxon>Agaricomycetidae</taxon>
        <taxon>Agaricales</taxon>
        <taxon>Marasmiineae</taxon>
        <taxon>Physalacriaceae</taxon>
        <taxon>Armillaria</taxon>
    </lineage>
</organism>
<dbReference type="Proteomes" id="UP000219338">
    <property type="component" value="Unassembled WGS sequence"/>
</dbReference>
<sequence>MGVQVYSDGELYGSVPLTRPNDNPNPFLVLRSHPDAGCFIPQRSPSPPSPLMPIAKPVTTELSVVDPFESSKTSDALHLDEALWPSWFGDLRMLWDRLELLGEWGLVMMYLMILEGRNGFE</sequence>
<dbReference type="EMBL" id="FUEG01000016">
    <property type="protein sequence ID" value="SJL12107.1"/>
    <property type="molecule type" value="Genomic_DNA"/>
</dbReference>
<gene>
    <name evidence="1" type="ORF">ARMOST_15528</name>
</gene>
<keyword evidence="2" id="KW-1185">Reference proteome</keyword>
<reference evidence="2" key="1">
    <citation type="journal article" date="2017" name="Nat. Ecol. Evol.">
        <title>Genome expansion and lineage-specific genetic innovations in the forest pathogenic fungi Armillaria.</title>
        <authorList>
            <person name="Sipos G."/>
            <person name="Prasanna A.N."/>
            <person name="Walter M.C."/>
            <person name="O'Connor E."/>
            <person name="Balint B."/>
            <person name="Krizsan K."/>
            <person name="Kiss B."/>
            <person name="Hess J."/>
            <person name="Varga T."/>
            <person name="Slot J."/>
            <person name="Riley R."/>
            <person name="Boka B."/>
            <person name="Rigling D."/>
            <person name="Barry K."/>
            <person name="Lee J."/>
            <person name="Mihaltcheva S."/>
            <person name="LaButti K."/>
            <person name="Lipzen A."/>
            <person name="Waldron R."/>
            <person name="Moloney N.M."/>
            <person name="Sperisen C."/>
            <person name="Kredics L."/>
            <person name="Vagvoelgyi C."/>
            <person name="Patrignani A."/>
            <person name="Fitzpatrick D."/>
            <person name="Nagy I."/>
            <person name="Doyle S."/>
            <person name="Anderson J.B."/>
            <person name="Grigoriev I.V."/>
            <person name="Gueldener U."/>
            <person name="Muensterkoetter M."/>
            <person name="Nagy L.G."/>
        </authorList>
    </citation>
    <scope>NUCLEOTIDE SEQUENCE [LARGE SCALE GENOMIC DNA]</scope>
    <source>
        <strain evidence="2">C18/9</strain>
    </source>
</reference>
<name>A0A284RTN5_ARMOS</name>
<evidence type="ECO:0000313" key="2">
    <source>
        <dbReference type="Proteomes" id="UP000219338"/>
    </source>
</evidence>
<protein>
    <submittedName>
        <fullName evidence="1">Uncharacterized protein</fullName>
    </submittedName>
</protein>
<evidence type="ECO:0000313" key="1">
    <source>
        <dbReference type="EMBL" id="SJL12107.1"/>
    </source>
</evidence>
<dbReference type="STRING" id="47428.A0A284RTN5"/>
<accession>A0A284RTN5</accession>
<proteinExistence type="predicted"/>